<reference evidence="11 12" key="1">
    <citation type="journal article" date="2015" name="Genome Announc.">
        <title>Draft Genome Sequence of Filamentous Marine Cyanobacterium Lyngbya confervoides Strain BDU141951.</title>
        <authorList>
            <person name="Chandrababunaidu M.M."/>
            <person name="Sen D."/>
            <person name="Tripathy S."/>
        </authorList>
    </citation>
    <scope>NUCLEOTIDE SEQUENCE [LARGE SCALE GENOMIC DNA]</scope>
    <source>
        <strain evidence="11 12">BDU141951</strain>
    </source>
</reference>
<evidence type="ECO:0000256" key="7">
    <source>
        <dbReference type="PIRSR" id="PIRSR600223-1"/>
    </source>
</evidence>
<dbReference type="GO" id="GO:0006508">
    <property type="term" value="P:proteolysis"/>
    <property type="evidence" value="ECO:0007669"/>
    <property type="project" value="UniProtKB-KW"/>
</dbReference>
<evidence type="ECO:0000256" key="9">
    <source>
        <dbReference type="RuleBase" id="RU362042"/>
    </source>
</evidence>
<feature type="domain" description="Peptidase S26" evidence="10">
    <location>
        <begin position="25"/>
        <end position="197"/>
    </location>
</feature>
<dbReference type="InterPro" id="IPR019758">
    <property type="entry name" value="Pept_S26A_signal_pept_1_CS"/>
</dbReference>
<dbReference type="Proteomes" id="UP000031561">
    <property type="component" value="Unassembled WGS sequence"/>
</dbReference>
<dbReference type="InterPro" id="IPR000223">
    <property type="entry name" value="Pept_S26A_signal_pept_1"/>
</dbReference>
<dbReference type="GO" id="GO:0005886">
    <property type="term" value="C:plasma membrane"/>
    <property type="evidence" value="ECO:0007669"/>
    <property type="project" value="UniProtKB-SubCell"/>
</dbReference>
<evidence type="ECO:0000313" key="11">
    <source>
        <dbReference type="EMBL" id="MCM1984279.1"/>
    </source>
</evidence>
<dbReference type="InterPro" id="IPR019756">
    <property type="entry name" value="Pept_S26A_signal_pept_1_Ser-AS"/>
</dbReference>
<proteinExistence type="inferred from homology"/>
<evidence type="ECO:0000259" key="10">
    <source>
        <dbReference type="Pfam" id="PF10502"/>
    </source>
</evidence>
<keyword evidence="6 8" id="KW-0378">Hydrolase</keyword>
<dbReference type="NCBIfam" id="TIGR02227">
    <property type="entry name" value="sigpep_I_bact"/>
    <property type="match status" value="1"/>
</dbReference>
<accession>A0ABD4T6F2</accession>
<dbReference type="Gene3D" id="2.10.109.10">
    <property type="entry name" value="Umud Fragment, subunit A"/>
    <property type="match status" value="1"/>
</dbReference>
<gene>
    <name evidence="11" type="primary">lepB</name>
    <name evidence="11" type="ORF">QQ91_0015755</name>
</gene>
<dbReference type="CDD" id="cd06530">
    <property type="entry name" value="S26_SPase_I"/>
    <property type="match status" value="1"/>
</dbReference>
<organism evidence="11 12">
    <name type="scientific">Lyngbya confervoides BDU141951</name>
    <dbReference type="NCBI Taxonomy" id="1574623"/>
    <lineage>
        <taxon>Bacteria</taxon>
        <taxon>Bacillati</taxon>
        <taxon>Cyanobacteriota</taxon>
        <taxon>Cyanophyceae</taxon>
        <taxon>Oscillatoriophycideae</taxon>
        <taxon>Oscillatoriales</taxon>
        <taxon>Microcoleaceae</taxon>
        <taxon>Lyngbya</taxon>
    </lineage>
</organism>
<dbReference type="InterPro" id="IPR019757">
    <property type="entry name" value="Pept_S26A_signal_pept_1_Lys-AS"/>
</dbReference>
<dbReference type="InterPro" id="IPR019533">
    <property type="entry name" value="Peptidase_S26"/>
</dbReference>
<dbReference type="Pfam" id="PF10502">
    <property type="entry name" value="Peptidase_S26"/>
    <property type="match status" value="1"/>
</dbReference>
<comment type="subcellular location">
    <subcellularLocation>
        <location evidence="2">Cell membrane</location>
        <topology evidence="2">Single-pass type II membrane protein</topology>
    </subcellularLocation>
    <subcellularLocation>
        <location evidence="9">Membrane</location>
        <topology evidence="9">Single-pass type II membrane protein</topology>
    </subcellularLocation>
</comment>
<feature type="active site" evidence="7">
    <location>
        <position position="55"/>
    </location>
</feature>
<comment type="similarity">
    <text evidence="3 9">Belongs to the peptidase S26 family.</text>
</comment>
<dbReference type="AlphaFoldDB" id="A0ABD4T6F2"/>
<dbReference type="PANTHER" id="PTHR43390:SF1">
    <property type="entry name" value="CHLOROPLAST PROCESSING PEPTIDASE"/>
    <property type="match status" value="1"/>
</dbReference>
<dbReference type="PROSITE" id="PS00761">
    <property type="entry name" value="SPASE_I_3"/>
    <property type="match status" value="1"/>
</dbReference>
<dbReference type="PRINTS" id="PR00727">
    <property type="entry name" value="LEADERPTASE"/>
</dbReference>
<dbReference type="PROSITE" id="PS00501">
    <property type="entry name" value="SPASE_I_1"/>
    <property type="match status" value="1"/>
</dbReference>
<dbReference type="PROSITE" id="PS00760">
    <property type="entry name" value="SPASE_I_2"/>
    <property type="match status" value="1"/>
</dbReference>
<dbReference type="EC" id="3.4.21.89" evidence="4 8"/>
<dbReference type="RefSeq" id="WP_166276019.1">
    <property type="nucleotide sequence ID" value="NZ_JTHE03000091.1"/>
</dbReference>
<evidence type="ECO:0000256" key="1">
    <source>
        <dbReference type="ARBA" id="ARBA00000677"/>
    </source>
</evidence>
<dbReference type="PANTHER" id="PTHR43390">
    <property type="entry name" value="SIGNAL PEPTIDASE I"/>
    <property type="match status" value="1"/>
</dbReference>
<keyword evidence="5 8" id="KW-0645">Protease</keyword>
<evidence type="ECO:0000256" key="5">
    <source>
        <dbReference type="ARBA" id="ARBA00022670"/>
    </source>
</evidence>
<name>A0ABD4T6F2_9CYAN</name>
<evidence type="ECO:0000256" key="3">
    <source>
        <dbReference type="ARBA" id="ARBA00009370"/>
    </source>
</evidence>
<evidence type="ECO:0000256" key="8">
    <source>
        <dbReference type="RuleBase" id="RU003993"/>
    </source>
</evidence>
<sequence>MAQNKSTQPKQTVRQNASQDENWGIEAVKTIGLSLLLAFGIRTFVAEARYIPSGSMEPTLLINDRLIVDKVSYRFGEPDRGDIVVFNPTDALRSQGFKDAFIKRVIGLPGDNVEIRQGQVLINGQVLDEAYTADERSTSVETCVYSGVKNPYLEKLQTIPNEHYLVLGDNRQNSFDGRCWGLVARSDLVGRAVFRFWPIPRVGLISDQARL</sequence>
<evidence type="ECO:0000256" key="4">
    <source>
        <dbReference type="ARBA" id="ARBA00013208"/>
    </source>
</evidence>
<keyword evidence="12" id="KW-1185">Reference proteome</keyword>
<comment type="caution">
    <text evidence="11">The sequence shown here is derived from an EMBL/GenBank/DDBJ whole genome shotgun (WGS) entry which is preliminary data.</text>
</comment>
<comment type="catalytic activity">
    <reaction evidence="1 8">
        <text>Cleavage of hydrophobic, N-terminal signal or leader sequences from secreted and periplasmic proteins.</text>
        <dbReference type="EC" id="3.4.21.89"/>
    </reaction>
</comment>
<evidence type="ECO:0000256" key="2">
    <source>
        <dbReference type="ARBA" id="ARBA00004401"/>
    </source>
</evidence>
<feature type="active site" evidence="7">
    <location>
        <position position="103"/>
    </location>
</feature>
<evidence type="ECO:0000313" key="12">
    <source>
        <dbReference type="Proteomes" id="UP000031561"/>
    </source>
</evidence>
<dbReference type="GO" id="GO:0009003">
    <property type="term" value="F:signal peptidase activity"/>
    <property type="evidence" value="ECO:0007669"/>
    <property type="project" value="UniProtKB-EC"/>
</dbReference>
<dbReference type="EMBL" id="JTHE03000091">
    <property type="protein sequence ID" value="MCM1984279.1"/>
    <property type="molecule type" value="Genomic_DNA"/>
</dbReference>
<dbReference type="InterPro" id="IPR036286">
    <property type="entry name" value="LexA/Signal_pep-like_sf"/>
</dbReference>
<dbReference type="SUPFAM" id="SSF51306">
    <property type="entry name" value="LexA/Signal peptidase"/>
    <property type="match status" value="1"/>
</dbReference>
<evidence type="ECO:0000256" key="6">
    <source>
        <dbReference type="ARBA" id="ARBA00022801"/>
    </source>
</evidence>
<protein>
    <recommendedName>
        <fullName evidence="4 8">Signal peptidase I</fullName>
        <ecNumber evidence="4 8">3.4.21.89</ecNumber>
    </recommendedName>
</protein>